<keyword evidence="2 3" id="KW-0802">TPR repeat</keyword>
<evidence type="ECO:0000256" key="3">
    <source>
        <dbReference type="PROSITE-ProRule" id="PRU00339"/>
    </source>
</evidence>
<evidence type="ECO:0000256" key="1">
    <source>
        <dbReference type="ARBA" id="ARBA00022737"/>
    </source>
</evidence>
<dbReference type="PROSITE" id="PS50005">
    <property type="entry name" value="TPR"/>
    <property type="match status" value="1"/>
</dbReference>
<organism evidence="4 5">
    <name type="scientific">Methanocorpusculum parvum</name>
    <dbReference type="NCBI Taxonomy" id="2193"/>
    <lineage>
        <taxon>Archaea</taxon>
        <taxon>Methanobacteriati</taxon>
        <taxon>Methanobacteriota</taxon>
        <taxon>Stenosarchaea group</taxon>
        <taxon>Methanomicrobia</taxon>
        <taxon>Methanomicrobiales</taxon>
        <taxon>Methanocorpusculaceae</taxon>
        <taxon>Methanocorpusculum</taxon>
    </lineage>
</organism>
<proteinExistence type="predicted"/>
<dbReference type="SMART" id="SM00028">
    <property type="entry name" value="TPR"/>
    <property type="match status" value="4"/>
</dbReference>
<dbReference type="AlphaFoldDB" id="A0AAX0Q8Z4"/>
<dbReference type="InterPro" id="IPR050498">
    <property type="entry name" value="Ycf3"/>
</dbReference>
<dbReference type="InterPro" id="IPR011990">
    <property type="entry name" value="TPR-like_helical_dom_sf"/>
</dbReference>
<dbReference type="EMBL" id="LMVO01000015">
    <property type="protein sequence ID" value="PAV09346.1"/>
    <property type="molecule type" value="Genomic_DNA"/>
</dbReference>
<dbReference type="SUPFAM" id="SSF48452">
    <property type="entry name" value="TPR-like"/>
    <property type="match status" value="1"/>
</dbReference>
<evidence type="ECO:0000256" key="2">
    <source>
        <dbReference type="ARBA" id="ARBA00022803"/>
    </source>
</evidence>
<evidence type="ECO:0000313" key="4">
    <source>
        <dbReference type="EMBL" id="PAV09346.1"/>
    </source>
</evidence>
<dbReference type="Gene3D" id="1.25.40.10">
    <property type="entry name" value="Tetratricopeptide repeat domain"/>
    <property type="match status" value="1"/>
</dbReference>
<dbReference type="Proteomes" id="UP000243820">
    <property type="component" value="Unassembled WGS sequence"/>
</dbReference>
<dbReference type="GO" id="GO:0046813">
    <property type="term" value="P:receptor-mediated virion attachment to host cell"/>
    <property type="evidence" value="ECO:0007669"/>
    <property type="project" value="TreeGrafter"/>
</dbReference>
<reference evidence="4 5" key="1">
    <citation type="journal article" date="2017" name="BMC Genomics">
        <title>Genomic analysis of methanogenic archaea reveals a shift towards energy conservation.</title>
        <authorList>
            <person name="Gilmore S.P."/>
            <person name="Henske J.K."/>
            <person name="Sexton J.A."/>
            <person name="Solomon K.V."/>
            <person name="Seppala S."/>
            <person name="Yoo J.I."/>
            <person name="Huyett L.M."/>
            <person name="Pressman A."/>
            <person name="Cogan J.Z."/>
            <person name="Kivenson V."/>
            <person name="Peng X."/>
            <person name="Tan Y."/>
            <person name="Valentine D.L."/>
            <person name="O'Malley M.A."/>
        </authorList>
    </citation>
    <scope>NUCLEOTIDE SEQUENCE [LARGE SCALE GENOMIC DNA]</scope>
    <source>
        <strain evidence="4 5">XII</strain>
    </source>
</reference>
<gene>
    <name evidence="4" type="ORF">ASJ83_08050</name>
</gene>
<name>A0AAX0Q8Z4_9EURY</name>
<keyword evidence="1" id="KW-0677">Repeat</keyword>
<keyword evidence="5" id="KW-1185">Reference proteome</keyword>
<evidence type="ECO:0008006" key="6">
    <source>
        <dbReference type="Google" id="ProtNLM"/>
    </source>
</evidence>
<dbReference type="PANTHER" id="PTHR44858">
    <property type="entry name" value="TETRATRICOPEPTIDE REPEAT PROTEIN 6"/>
    <property type="match status" value="1"/>
</dbReference>
<protein>
    <recommendedName>
        <fullName evidence="6">Tetratricopeptide repeat protein</fullName>
    </recommendedName>
</protein>
<dbReference type="Pfam" id="PF13432">
    <property type="entry name" value="TPR_16"/>
    <property type="match status" value="2"/>
</dbReference>
<feature type="repeat" description="TPR" evidence="3">
    <location>
        <begin position="38"/>
        <end position="71"/>
    </location>
</feature>
<evidence type="ECO:0000313" key="5">
    <source>
        <dbReference type="Proteomes" id="UP000243820"/>
    </source>
</evidence>
<comment type="caution">
    <text evidence="4">The sequence shown here is derived from an EMBL/GenBank/DDBJ whole genome shotgun (WGS) entry which is preliminary data.</text>
</comment>
<dbReference type="PANTHER" id="PTHR44858:SF1">
    <property type="entry name" value="UDP-N-ACETYLGLUCOSAMINE--PEPTIDE N-ACETYLGLUCOSAMINYLTRANSFERASE SPINDLY-RELATED"/>
    <property type="match status" value="1"/>
</dbReference>
<dbReference type="InterPro" id="IPR019734">
    <property type="entry name" value="TPR_rpt"/>
</dbReference>
<sequence>MSRGDGMFKEGLVLFAARDFAGAAGCFTHALQESPENANYYYYRGVCFQETGARDKAIADYTSALVRQPSACPVRYNRAELYLETGDLGKAEEDFAEILRSAEQKDPHWSALAYLGRGLIRLEEGEVELAVKYLSAAEDLAKMDGDKLLLARIGDELERSGF</sequence>
<dbReference type="RefSeq" id="WP_042700836.1">
    <property type="nucleotide sequence ID" value="NZ_LMVO01000015.1"/>
</dbReference>
<accession>A0AAX0Q8Z4</accession>